<accession>A0A165R3C9</accession>
<dbReference type="InterPro" id="IPR059179">
    <property type="entry name" value="MLKL-like_MCAfunc"/>
</dbReference>
<dbReference type="Gene3D" id="3.40.50.300">
    <property type="entry name" value="P-loop containing nucleotide triphosphate hydrolases"/>
    <property type="match status" value="1"/>
</dbReference>
<dbReference type="InterPro" id="IPR011990">
    <property type="entry name" value="TPR-like_helical_dom_sf"/>
</dbReference>
<evidence type="ECO:0000313" key="3">
    <source>
        <dbReference type="Proteomes" id="UP000077266"/>
    </source>
</evidence>
<protein>
    <recommendedName>
        <fullName evidence="1">Novel STAND NTPase 1 domain-containing protein</fullName>
    </recommendedName>
</protein>
<organism evidence="2 3">
    <name type="scientific">Exidia glandulosa HHB12029</name>
    <dbReference type="NCBI Taxonomy" id="1314781"/>
    <lineage>
        <taxon>Eukaryota</taxon>
        <taxon>Fungi</taxon>
        <taxon>Dikarya</taxon>
        <taxon>Basidiomycota</taxon>
        <taxon>Agaricomycotina</taxon>
        <taxon>Agaricomycetes</taxon>
        <taxon>Auriculariales</taxon>
        <taxon>Exidiaceae</taxon>
        <taxon>Exidia</taxon>
    </lineage>
</organism>
<name>A0A165R3C9_EXIGL</name>
<dbReference type="PANTHER" id="PTHR47691">
    <property type="entry name" value="REGULATOR-RELATED"/>
    <property type="match status" value="1"/>
</dbReference>
<dbReference type="InterPro" id="IPR027417">
    <property type="entry name" value="P-loop_NTPase"/>
</dbReference>
<dbReference type="PANTHER" id="PTHR47691:SF3">
    <property type="entry name" value="HTH-TYPE TRANSCRIPTIONAL REGULATOR RV0890C-RELATED"/>
    <property type="match status" value="1"/>
</dbReference>
<reference evidence="2 3" key="1">
    <citation type="journal article" date="2016" name="Mol. Biol. Evol.">
        <title>Comparative Genomics of Early-Diverging Mushroom-Forming Fungi Provides Insights into the Origins of Lignocellulose Decay Capabilities.</title>
        <authorList>
            <person name="Nagy L.G."/>
            <person name="Riley R."/>
            <person name="Tritt A."/>
            <person name="Adam C."/>
            <person name="Daum C."/>
            <person name="Floudas D."/>
            <person name="Sun H."/>
            <person name="Yadav J.S."/>
            <person name="Pangilinan J."/>
            <person name="Larsson K.H."/>
            <person name="Matsuura K."/>
            <person name="Barry K."/>
            <person name="Labutti K."/>
            <person name="Kuo R."/>
            <person name="Ohm R.A."/>
            <person name="Bhattacharya S.S."/>
            <person name="Shirouzu T."/>
            <person name="Yoshinaga Y."/>
            <person name="Martin F.M."/>
            <person name="Grigoriev I.V."/>
            <person name="Hibbett D.S."/>
        </authorList>
    </citation>
    <scope>NUCLEOTIDE SEQUENCE [LARGE SCALE GENOMIC DNA]</scope>
    <source>
        <strain evidence="2 3">HHB12029</strain>
    </source>
</reference>
<evidence type="ECO:0000259" key="1">
    <source>
        <dbReference type="Pfam" id="PF20703"/>
    </source>
</evidence>
<dbReference type="CDD" id="cd21037">
    <property type="entry name" value="MLKL_NTD"/>
    <property type="match status" value="1"/>
</dbReference>
<dbReference type="InterPro" id="IPR049052">
    <property type="entry name" value="nSTAND1"/>
</dbReference>
<dbReference type="Pfam" id="PF20703">
    <property type="entry name" value="nSTAND1"/>
    <property type="match status" value="1"/>
</dbReference>
<dbReference type="AlphaFoldDB" id="A0A165R3C9"/>
<gene>
    <name evidence="2" type="ORF">EXIGLDRAFT_25922</name>
</gene>
<proteinExistence type="predicted"/>
<sequence>MSSSTPEKDEKDKKEERRQLIESGLDAAIMTIDFVTEVVPFDMAQNALKSLKVLLTIIRDTMKNKRDFADLADECRDIALILWQASSNVNDGELSKPLISAIEGVQATVDRICYEIEEKGRRSVTVKLFQASADKADIEGWKGDLAKCLQMFNTKLNVIANVNVINMSEMLSEMRSSQLAGTAAAVDAPMRQPPPPKPTLFFGRDELVQQAVQTLQTPKHVAFLGPGGMGKSSLAKAVLSDPAIVKEFRDERYFVAFDDLNSPSLSLSTFFSRLATALGLRPAKSDVQKLVTWQLQSRHAHALIVLDNAETFLHGGQDAGRIAAALDDIAANPSVVLLFTSRSAALPPNLLCESLSIPALAPRAAREAFATIYSAADLDTQAGRIAPLLAELDYHPLSITLLAQAAKQNQWSVSDIEDAWREQRTRILQTQSGPGAGKNQNLAVSIDLTLNSGALKAFRPSALYFLQLVAFFPKGLNRKKLKDLCPKLSDAQNIVAMLCKLSLTYTNGDYVTMLAPIRTHILASHGTSPSDMPLFADLRTFYRSNLKKHGMDESATLTSITPWFAGEGDNVAYLLSYDLNVVSSEKEVDMTKLEECYVDCYFFLKHITLFGQRYRPLEEKLLLLPDHKPRKMLGMASRTNRVIDWRADCLVALGNLAAIDVDPKALELFDAALALKRSLKSDKDKDVSYILSCKGGLLMDMERFGDAKEILEEAGRTKELGVQATVQVRLSLLAAYMGNSEAGRMAAAARNKYGTELRDSGALPGAILYQARISIIHGNDEAARKLLRECVDASKTFSATRTQGEAILLLADIAARQGDEDAALRLVAEAKDVCSERKDHTYTECIASRAAIAVDAGDFETGRAQLLFAFSESFAHYGRGTWAEAYTHYRCGRLELIAGCLHAARRLFKRCLDLADALSDIGLRARTLRALGELELLEEQTDRATRNFNSAKACCESMALDPKRLYYPCPYNFRLPERFGGWAAHLDKTY</sequence>
<dbReference type="OrthoDB" id="1534087at2759"/>
<feature type="domain" description="Novel STAND NTPase 1" evidence="1">
    <location>
        <begin position="199"/>
        <end position="411"/>
    </location>
</feature>
<dbReference type="SUPFAM" id="SSF52540">
    <property type="entry name" value="P-loop containing nucleoside triphosphate hydrolases"/>
    <property type="match status" value="1"/>
</dbReference>
<dbReference type="Gene3D" id="1.25.40.10">
    <property type="entry name" value="Tetratricopeptide repeat domain"/>
    <property type="match status" value="1"/>
</dbReference>
<dbReference type="SUPFAM" id="SSF48452">
    <property type="entry name" value="TPR-like"/>
    <property type="match status" value="2"/>
</dbReference>
<dbReference type="InParanoid" id="A0A165R3C9"/>
<dbReference type="STRING" id="1314781.A0A165R3C9"/>
<keyword evidence="3" id="KW-1185">Reference proteome</keyword>
<dbReference type="Proteomes" id="UP000077266">
    <property type="component" value="Unassembled WGS sequence"/>
</dbReference>
<dbReference type="EMBL" id="KV425882">
    <property type="protein sequence ID" value="KZW04444.1"/>
    <property type="molecule type" value="Genomic_DNA"/>
</dbReference>
<evidence type="ECO:0000313" key="2">
    <source>
        <dbReference type="EMBL" id="KZW04444.1"/>
    </source>
</evidence>